<keyword evidence="1" id="KW-1133">Transmembrane helix</keyword>
<protein>
    <submittedName>
        <fullName evidence="2">S26 family signal peptidase</fullName>
    </submittedName>
</protein>
<comment type="caution">
    <text evidence="2">The sequence shown here is derived from an EMBL/GenBank/DDBJ whole genome shotgun (WGS) entry which is preliminary data.</text>
</comment>
<proteinExistence type="predicted"/>
<keyword evidence="3" id="KW-1185">Reference proteome</keyword>
<evidence type="ECO:0000256" key="1">
    <source>
        <dbReference type="SAM" id="Phobius"/>
    </source>
</evidence>
<organism evidence="2 3">
    <name type="scientific">Nonomuraea guangzhouensis</name>
    <dbReference type="NCBI Taxonomy" id="1291555"/>
    <lineage>
        <taxon>Bacteria</taxon>
        <taxon>Bacillati</taxon>
        <taxon>Actinomycetota</taxon>
        <taxon>Actinomycetes</taxon>
        <taxon>Streptosporangiales</taxon>
        <taxon>Streptosporangiaceae</taxon>
        <taxon>Nonomuraea</taxon>
    </lineage>
</organism>
<accession>A0ABW4GLZ3</accession>
<evidence type="ECO:0000313" key="3">
    <source>
        <dbReference type="Proteomes" id="UP001597097"/>
    </source>
</evidence>
<dbReference type="EMBL" id="JBHUCM010000042">
    <property type="protein sequence ID" value="MFD1543777.1"/>
    <property type="molecule type" value="Genomic_DNA"/>
</dbReference>
<keyword evidence="1" id="KW-0812">Transmembrane</keyword>
<feature type="transmembrane region" description="Helical" evidence="1">
    <location>
        <begin position="85"/>
        <end position="109"/>
    </location>
</feature>
<gene>
    <name evidence="2" type="ORF">ACFSJ0_42510</name>
</gene>
<sequence length="191" mass="20867">MSDPGSRQAGIRDLASAAVEALSAAALPGIGRYLRAQTGRLARAEAIDRLFAAAERQVGLRRFEDPVFLDRLRLAQEGAGSTGDLVSGICGSLNGVLSLIGFVGSLLILSPAMTALVLLLVLLAAIPALVAELLLTRRRATMQWDIEQIHRREFFYSRLGDNPDTSWDSREFGFVRDEQFIGVMTRRLPSR</sequence>
<keyword evidence="1" id="KW-0472">Membrane</keyword>
<name>A0ABW4GLZ3_9ACTN</name>
<feature type="transmembrane region" description="Helical" evidence="1">
    <location>
        <begin position="115"/>
        <end position="135"/>
    </location>
</feature>
<evidence type="ECO:0000313" key="2">
    <source>
        <dbReference type="EMBL" id="MFD1543777.1"/>
    </source>
</evidence>
<dbReference type="RefSeq" id="WP_219534889.1">
    <property type="nucleotide sequence ID" value="NZ_JAHKRM010000024.1"/>
</dbReference>
<dbReference type="Proteomes" id="UP001597097">
    <property type="component" value="Unassembled WGS sequence"/>
</dbReference>
<reference evidence="3" key="1">
    <citation type="journal article" date="2019" name="Int. J. Syst. Evol. Microbiol.">
        <title>The Global Catalogue of Microorganisms (GCM) 10K type strain sequencing project: providing services to taxonomists for standard genome sequencing and annotation.</title>
        <authorList>
            <consortium name="The Broad Institute Genomics Platform"/>
            <consortium name="The Broad Institute Genome Sequencing Center for Infectious Disease"/>
            <person name="Wu L."/>
            <person name="Ma J."/>
        </authorList>
    </citation>
    <scope>NUCLEOTIDE SEQUENCE [LARGE SCALE GENOMIC DNA]</scope>
    <source>
        <strain evidence="3">CGMCC 1.15399</strain>
    </source>
</reference>